<evidence type="ECO:0000313" key="3">
    <source>
        <dbReference type="EMBL" id="CAE6445483.1"/>
    </source>
</evidence>
<gene>
    <name evidence="3" type="ORF">RDB_LOCUS46799</name>
</gene>
<organism evidence="3 4">
    <name type="scientific">Rhizoctonia solani</name>
    <dbReference type="NCBI Taxonomy" id="456999"/>
    <lineage>
        <taxon>Eukaryota</taxon>
        <taxon>Fungi</taxon>
        <taxon>Dikarya</taxon>
        <taxon>Basidiomycota</taxon>
        <taxon>Agaricomycotina</taxon>
        <taxon>Agaricomycetes</taxon>
        <taxon>Cantharellales</taxon>
        <taxon>Ceratobasidiaceae</taxon>
        <taxon>Rhizoctonia</taxon>
    </lineage>
</organism>
<name>A0A8H3GE01_9AGAM</name>
<comment type="caution">
    <text evidence="3">The sequence shown here is derived from an EMBL/GenBank/DDBJ whole genome shotgun (WGS) entry which is preliminary data.</text>
</comment>
<dbReference type="InterPro" id="IPR029058">
    <property type="entry name" value="AB_hydrolase_fold"/>
</dbReference>
<proteinExistence type="predicted"/>
<feature type="chain" id="PRO_5034551690" description="Fungal lipase-type domain-containing protein" evidence="1">
    <location>
        <begin position="17"/>
        <end position="279"/>
    </location>
</feature>
<sequence length="279" mass="29397">MFYAPRALLFAGIAFAAPTLIDRGTAVSAVSASTISTYAPYASFASAAYCSTASTWTCAQCKNLPGFVPYATGGDGDAVPKWYVGWWPAQSTVVVGHQGTNPAQLESLLTDAEVLMDSLSTSLFPGVSSSVKAHDGFMKAQADTAVTILAGVKTLLATHSASKVLTIGHSLGRKPSFGQPNRFYGMFVCSISSRFSQITDFSYVTNEKDLVPILPGRFLGYVHPSGEKHIVAAGSWYACVGQDNTNVDCSTGAVPNILDGNTKDHAGPYDGVYIGSDYC</sequence>
<dbReference type="SUPFAM" id="SSF53474">
    <property type="entry name" value="alpha/beta-Hydrolases"/>
    <property type="match status" value="1"/>
</dbReference>
<dbReference type="Pfam" id="PF01764">
    <property type="entry name" value="Lipase_3"/>
    <property type="match status" value="1"/>
</dbReference>
<keyword evidence="1" id="KW-0732">Signal</keyword>
<feature type="signal peptide" evidence="1">
    <location>
        <begin position="1"/>
        <end position="16"/>
    </location>
</feature>
<protein>
    <recommendedName>
        <fullName evidence="2">Fungal lipase-type domain-containing protein</fullName>
    </recommendedName>
</protein>
<evidence type="ECO:0000313" key="4">
    <source>
        <dbReference type="Proteomes" id="UP000663861"/>
    </source>
</evidence>
<evidence type="ECO:0000259" key="2">
    <source>
        <dbReference type="Pfam" id="PF01764"/>
    </source>
</evidence>
<dbReference type="Gene3D" id="3.40.50.1820">
    <property type="entry name" value="alpha/beta hydrolase"/>
    <property type="match status" value="2"/>
</dbReference>
<dbReference type="EMBL" id="CAJMWY010000739">
    <property type="protein sequence ID" value="CAE6445483.1"/>
    <property type="molecule type" value="Genomic_DNA"/>
</dbReference>
<dbReference type="AlphaFoldDB" id="A0A8H3GE01"/>
<feature type="domain" description="Fungal lipase-type" evidence="2">
    <location>
        <begin position="94"/>
        <end position="172"/>
    </location>
</feature>
<evidence type="ECO:0000256" key="1">
    <source>
        <dbReference type="SAM" id="SignalP"/>
    </source>
</evidence>
<dbReference type="GO" id="GO:0006629">
    <property type="term" value="P:lipid metabolic process"/>
    <property type="evidence" value="ECO:0007669"/>
    <property type="project" value="InterPro"/>
</dbReference>
<dbReference type="InterPro" id="IPR002921">
    <property type="entry name" value="Fungal_lipase-type"/>
</dbReference>
<accession>A0A8H3GE01</accession>
<reference evidence="3" key="1">
    <citation type="submission" date="2021-01" db="EMBL/GenBank/DDBJ databases">
        <authorList>
            <person name="Kaushik A."/>
        </authorList>
    </citation>
    <scope>NUCLEOTIDE SEQUENCE</scope>
    <source>
        <strain evidence="3">AG4-RS23</strain>
    </source>
</reference>
<dbReference type="Proteomes" id="UP000663861">
    <property type="component" value="Unassembled WGS sequence"/>
</dbReference>